<dbReference type="SMART" id="SM00062">
    <property type="entry name" value="PBPb"/>
    <property type="match status" value="1"/>
</dbReference>
<dbReference type="EMBL" id="CP012275">
    <property type="protein sequence ID" value="AMV63634.1"/>
    <property type="molecule type" value="Genomic_DNA"/>
</dbReference>
<evidence type="ECO:0000256" key="2">
    <source>
        <dbReference type="ARBA" id="ARBA00010742"/>
    </source>
</evidence>
<evidence type="ECO:0000256" key="4">
    <source>
        <dbReference type="ARBA" id="ARBA00022729"/>
    </source>
</evidence>
<reference evidence="10 11" key="1">
    <citation type="journal article" date="2016" name="PLoS ONE">
        <title>The Identification of Novel Diagnostic Marker Genes for the Detection of Beer Spoiling Pediococcus damnosus Strains Using the BlAst Diagnostic Gene findEr.</title>
        <authorList>
            <person name="Behr J."/>
            <person name="Geissler A.J."/>
            <person name="Schmid J."/>
            <person name="Zehe A."/>
            <person name="Vogel R.F."/>
        </authorList>
    </citation>
    <scope>NUCLEOTIDE SEQUENCE [LARGE SCALE GENOMIC DNA]</scope>
    <source>
        <strain evidence="8 11">TMW 2.1533</strain>
        <strain evidence="9 10">TMW 2.1535</strain>
    </source>
</reference>
<dbReference type="OrthoDB" id="286202at2"/>
<dbReference type="EMBL" id="CP012288">
    <property type="protein sequence ID" value="AMV66425.1"/>
    <property type="molecule type" value="Genomic_DNA"/>
</dbReference>
<dbReference type="AlphaFoldDB" id="A0A143AIL3"/>
<dbReference type="InterPro" id="IPR015168">
    <property type="entry name" value="SsuA/THI5"/>
</dbReference>
<proteinExistence type="inferred from homology"/>
<comment type="subcellular location">
    <subcellularLocation>
        <location evidence="1">Periplasm</location>
    </subcellularLocation>
</comment>
<evidence type="ECO:0000256" key="5">
    <source>
        <dbReference type="ARBA" id="ARBA00055538"/>
    </source>
</evidence>
<dbReference type="Proteomes" id="UP000076405">
    <property type="component" value="Chromosome"/>
</dbReference>
<dbReference type="GO" id="GO:0042597">
    <property type="term" value="C:periplasmic space"/>
    <property type="evidence" value="ECO:0007669"/>
    <property type="project" value="UniProtKB-SubCell"/>
</dbReference>
<dbReference type="PANTHER" id="PTHR30024:SF42">
    <property type="entry name" value="ALIPHATIC SULFONATES-BINDING PROTEIN-RELATED"/>
    <property type="match status" value="1"/>
</dbReference>
<dbReference type="InterPro" id="IPR010067">
    <property type="entry name" value="ABC_SsuA_sub-bd"/>
</dbReference>
<organism evidence="8 11">
    <name type="scientific">Pediococcus damnosus</name>
    <dbReference type="NCBI Taxonomy" id="51663"/>
    <lineage>
        <taxon>Bacteria</taxon>
        <taxon>Bacillati</taxon>
        <taxon>Bacillota</taxon>
        <taxon>Bacilli</taxon>
        <taxon>Lactobacillales</taxon>
        <taxon>Lactobacillaceae</taxon>
        <taxon>Pediococcus</taxon>
    </lineage>
</organism>
<dbReference type="GO" id="GO:0016020">
    <property type="term" value="C:membrane"/>
    <property type="evidence" value="ECO:0007669"/>
    <property type="project" value="InterPro"/>
</dbReference>
<feature type="domain" description="Solute-binding protein family 3/N-terminal" evidence="7">
    <location>
        <begin position="37"/>
        <end position="254"/>
    </location>
</feature>
<dbReference type="Proteomes" id="UP000076244">
    <property type="component" value="Chromosome"/>
</dbReference>
<gene>
    <name evidence="8" type="ORF">ADU70_2170</name>
    <name evidence="9" type="ORF">ADU72_0478</name>
</gene>
<comment type="similarity">
    <text evidence="2">Belongs to the bacterial solute-binding protein SsuA/TauA family.</text>
</comment>
<dbReference type="RefSeq" id="WP_062904576.1">
    <property type="nucleotide sequence ID" value="NZ_CP012275.1"/>
</dbReference>
<evidence type="ECO:0000313" key="8">
    <source>
        <dbReference type="EMBL" id="AMV63634.1"/>
    </source>
</evidence>
<evidence type="ECO:0000313" key="11">
    <source>
        <dbReference type="Proteomes" id="UP000076405"/>
    </source>
</evidence>
<evidence type="ECO:0000313" key="10">
    <source>
        <dbReference type="Proteomes" id="UP000076244"/>
    </source>
</evidence>
<comment type="function">
    <text evidence="5">Part of a binding-protein-dependent transport system for aliphatic sulfonates. Putative binding protein.</text>
</comment>
<keyword evidence="3" id="KW-0813">Transport</keyword>
<dbReference type="InterPro" id="IPR001638">
    <property type="entry name" value="Solute-binding_3/MltF_N"/>
</dbReference>
<evidence type="ECO:0000256" key="3">
    <source>
        <dbReference type="ARBA" id="ARBA00022448"/>
    </source>
</evidence>
<dbReference type="FunFam" id="3.40.190.10:FF:000050">
    <property type="entry name" value="Sulfonate ABC transporter substrate-binding protein"/>
    <property type="match status" value="1"/>
</dbReference>
<dbReference type="GO" id="GO:0042626">
    <property type="term" value="F:ATPase-coupled transmembrane transporter activity"/>
    <property type="evidence" value="ECO:0007669"/>
    <property type="project" value="InterPro"/>
</dbReference>
<dbReference type="KEGG" id="pdm:ADU72_0478"/>
<evidence type="ECO:0000256" key="1">
    <source>
        <dbReference type="ARBA" id="ARBA00004418"/>
    </source>
</evidence>
<evidence type="ECO:0000259" key="7">
    <source>
        <dbReference type="SMART" id="SM00062"/>
    </source>
</evidence>
<dbReference type="PANTHER" id="PTHR30024">
    <property type="entry name" value="ALIPHATIC SULFONATES-BINDING PROTEIN-RELATED"/>
    <property type="match status" value="1"/>
</dbReference>
<name>A0A143AIL3_9LACO</name>
<dbReference type="SUPFAM" id="SSF53850">
    <property type="entry name" value="Periplasmic binding protein-like II"/>
    <property type="match status" value="1"/>
</dbReference>
<keyword evidence="4" id="KW-0732">Signal</keyword>
<evidence type="ECO:0000313" key="9">
    <source>
        <dbReference type="EMBL" id="AMV66425.1"/>
    </source>
</evidence>
<evidence type="ECO:0000256" key="6">
    <source>
        <dbReference type="ARBA" id="ARBA00070228"/>
    </source>
</evidence>
<keyword evidence="10" id="KW-1185">Reference proteome</keyword>
<sequence>MKKKWKRFILLFVVLIGIGVAYYGHQQVSGSDTSLKKIVVGYQKGDPADISRTRGVLVKKMKAKGYQVVFKEFQDGSALMTALKSGSINYARLGDTPPITAQTSGVKLTYIAAGASKEKGTGILIPATSNIKSVKELKGKRVAYTKGTSSQYLLLSALKKAGMSASDITWVNMDQSAANVAFSKGKVDAWATWDPYTSQAQVQQNAKLLTTGEGGISYNRDFIVAMASFAKNNTDASGYLTEYMSEDMNWANTHKTKLITMMMKSLNLSKAVVTKMVDRRSYSMGSMTTKIVKQQQKIADTFYSAGLLDKDVKVSKIAGVTTKQ</sequence>
<dbReference type="Gene3D" id="3.40.190.10">
    <property type="entry name" value="Periplasmic binding protein-like II"/>
    <property type="match status" value="2"/>
</dbReference>
<dbReference type="Pfam" id="PF09084">
    <property type="entry name" value="NMT1"/>
    <property type="match status" value="1"/>
</dbReference>
<dbReference type="NCBIfam" id="TIGR01728">
    <property type="entry name" value="SsuA_fam"/>
    <property type="match status" value="1"/>
</dbReference>
<protein>
    <recommendedName>
        <fullName evidence="6">Putative aliphatic sulfonates-binding protein</fullName>
    </recommendedName>
</protein>
<accession>A0A143AIL3</accession>